<gene>
    <name evidence="2" type="ORF">SAMN04489716_2300</name>
</gene>
<dbReference type="InterPro" id="IPR050266">
    <property type="entry name" value="AB_hydrolase_sf"/>
</dbReference>
<proteinExistence type="predicted"/>
<keyword evidence="2" id="KW-0378">Hydrolase</keyword>
<sequence>MRRPGRTHEVRVGELTLICHVHGRGPLCVVHPGGPGPHGEYLRIPLAERELTMAYLEPAGSGWSGTLGTDVEHLHTVIERLGGDPVFVLGHGHGGLVAQSYAMTHPGRPAGLILYGTTPVAVRAVNGRPVGTARNRPIRTPTLILAGAHDDVAPPDAAGELHAGITGSRLAVFERSGHLAHVEEAERFAHLLIEFTRRISGPYRAAG</sequence>
<evidence type="ECO:0000313" key="3">
    <source>
        <dbReference type="Proteomes" id="UP000198688"/>
    </source>
</evidence>
<dbReference type="GO" id="GO:0016787">
    <property type="term" value="F:hydrolase activity"/>
    <property type="evidence" value="ECO:0007669"/>
    <property type="project" value="UniProtKB-KW"/>
</dbReference>
<dbReference type="AlphaFoldDB" id="A0A1H1X2X1"/>
<dbReference type="Gene3D" id="3.40.50.1820">
    <property type="entry name" value="alpha/beta hydrolase"/>
    <property type="match status" value="2"/>
</dbReference>
<dbReference type="GO" id="GO:0016020">
    <property type="term" value="C:membrane"/>
    <property type="evidence" value="ECO:0007669"/>
    <property type="project" value="TreeGrafter"/>
</dbReference>
<evidence type="ECO:0000259" key="1">
    <source>
        <dbReference type="Pfam" id="PF00561"/>
    </source>
</evidence>
<dbReference type="OrthoDB" id="5902829at2"/>
<evidence type="ECO:0000313" key="2">
    <source>
        <dbReference type="EMBL" id="SDT02909.1"/>
    </source>
</evidence>
<organism evidence="2 3">
    <name type="scientific">Actinoplanes derwentensis</name>
    <dbReference type="NCBI Taxonomy" id="113562"/>
    <lineage>
        <taxon>Bacteria</taxon>
        <taxon>Bacillati</taxon>
        <taxon>Actinomycetota</taxon>
        <taxon>Actinomycetes</taxon>
        <taxon>Micromonosporales</taxon>
        <taxon>Micromonosporaceae</taxon>
        <taxon>Actinoplanes</taxon>
    </lineage>
</organism>
<dbReference type="InterPro" id="IPR029058">
    <property type="entry name" value="AB_hydrolase_fold"/>
</dbReference>
<dbReference type="Proteomes" id="UP000198688">
    <property type="component" value="Chromosome I"/>
</dbReference>
<feature type="domain" description="AB hydrolase-1" evidence="1">
    <location>
        <begin position="29"/>
        <end position="119"/>
    </location>
</feature>
<dbReference type="STRING" id="113562.SAMN04489716_2300"/>
<dbReference type="PANTHER" id="PTHR43798:SF33">
    <property type="entry name" value="HYDROLASE, PUTATIVE (AFU_ORTHOLOGUE AFUA_2G14860)-RELATED"/>
    <property type="match status" value="1"/>
</dbReference>
<dbReference type="InterPro" id="IPR000073">
    <property type="entry name" value="AB_hydrolase_1"/>
</dbReference>
<dbReference type="PANTHER" id="PTHR43798">
    <property type="entry name" value="MONOACYLGLYCEROL LIPASE"/>
    <property type="match status" value="1"/>
</dbReference>
<dbReference type="SUPFAM" id="SSF53474">
    <property type="entry name" value="alpha/beta-Hydrolases"/>
    <property type="match status" value="1"/>
</dbReference>
<dbReference type="RefSeq" id="WP_157751479.1">
    <property type="nucleotide sequence ID" value="NZ_BOMJ01000025.1"/>
</dbReference>
<name>A0A1H1X2X1_9ACTN</name>
<dbReference type="Pfam" id="PF00561">
    <property type="entry name" value="Abhydrolase_1"/>
    <property type="match status" value="1"/>
</dbReference>
<accession>A0A1H1X2X1</accession>
<reference evidence="2 3" key="1">
    <citation type="submission" date="2016-10" db="EMBL/GenBank/DDBJ databases">
        <authorList>
            <person name="de Groot N.N."/>
        </authorList>
    </citation>
    <scope>NUCLEOTIDE SEQUENCE [LARGE SCALE GENOMIC DNA]</scope>
    <source>
        <strain evidence="2 3">DSM 43941</strain>
    </source>
</reference>
<keyword evidence="3" id="KW-1185">Reference proteome</keyword>
<protein>
    <submittedName>
        <fullName evidence="2">Alpha/beta hydrolase family protein</fullName>
    </submittedName>
</protein>
<dbReference type="EMBL" id="LT629758">
    <property type="protein sequence ID" value="SDT02909.1"/>
    <property type="molecule type" value="Genomic_DNA"/>
</dbReference>